<keyword evidence="3" id="KW-1185">Reference proteome</keyword>
<feature type="domain" description="TonB C-terminal" evidence="1">
    <location>
        <begin position="387"/>
        <end position="450"/>
    </location>
</feature>
<dbReference type="PANTHER" id="PTHR33446:SF2">
    <property type="entry name" value="PROTEIN TONB"/>
    <property type="match status" value="1"/>
</dbReference>
<gene>
    <name evidence="2" type="ORF">C8E01_12033</name>
</gene>
<proteinExistence type="predicted"/>
<evidence type="ECO:0000259" key="1">
    <source>
        <dbReference type="Pfam" id="PF03544"/>
    </source>
</evidence>
<dbReference type="GO" id="GO:0055085">
    <property type="term" value="P:transmembrane transport"/>
    <property type="evidence" value="ECO:0007669"/>
    <property type="project" value="InterPro"/>
</dbReference>
<dbReference type="SUPFAM" id="SSF74653">
    <property type="entry name" value="TolA/TonB C-terminal domain"/>
    <property type="match status" value="1"/>
</dbReference>
<name>A0A2U1ANM3_9BACT</name>
<dbReference type="SUPFAM" id="SSF49464">
    <property type="entry name" value="Carboxypeptidase regulatory domain-like"/>
    <property type="match status" value="1"/>
</dbReference>
<dbReference type="InterPro" id="IPR051045">
    <property type="entry name" value="TonB-dependent_transducer"/>
</dbReference>
<dbReference type="RefSeq" id="WP_116545185.1">
    <property type="nucleotide sequence ID" value="NZ_QEKI01000020.1"/>
</dbReference>
<accession>A0A2U1ANM3</accession>
<dbReference type="InterPro" id="IPR008969">
    <property type="entry name" value="CarboxyPept-like_regulatory"/>
</dbReference>
<dbReference type="Proteomes" id="UP000245466">
    <property type="component" value="Unassembled WGS sequence"/>
</dbReference>
<evidence type="ECO:0000313" key="2">
    <source>
        <dbReference type="EMBL" id="PVY37931.1"/>
    </source>
</evidence>
<evidence type="ECO:0000313" key="3">
    <source>
        <dbReference type="Proteomes" id="UP000245466"/>
    </source>
</evidence>
<dbReference type="EMBL" id="QEKI01000020">
    <property type="protein sequence ID" value="PVY37931.1"/>
    <property type="molecule type" value="Genomic_DNA"/>
</dbReference>
<sequence>MQPDNRHILWEQGDHPSVELLEQYHGGTLPDSLHHQLERHLLDCDQCSDVLEGLAVSDAAQTESDVRDINRRIAAKSRRQEHKSVPLYLTDWRVAAAVAMVLLSTVVVFYYNYQQVREQQSIAVQQEKAIQEAMDLSEKSEVAAIPETTAEAKPDTVRPGTIAAVTKPLPLRTPRSRTNPSVSQETVILADDVEEVEVEIDVAELTESIPDRVIAAQPQKLAEVTVPPSPPRNTMLPESTSVAKALQGRVAGVQVQRRKELGPNQIQGKVIDQDGTPLPGVSVVVKGTTQGAATDAQGNFVLTLPDDKATLVFRYIGYETREKGVYAGTDPITMDLALDTKSLSEVVVTRQYNSNPAPIISAKPAAGHKAYRQYLAENLRYTSDMPKGRVVIRAIVTTSGSLENLEIVRGLCEACDDEAMRLVAQGPRWQPATQDGQNIRQDVRIVVRFRPEKAK</sequence>
<organism evidence="2 3">
    <name type="scientific">Pontibacter virosus</name>
    <dbReference type="NCBI Taxonomy" id="1765052"/>
    <lineage>
        <taxon>Bacteria</taxon>
        <taxon>Pseudomonadati</taxon>
        <taxon>Bacteroidota</taxon>
        <taxon>Cytophagia</taxon>
        <taxon>Cytophagales</taxon>
        <taxon>Hymenobacteraceae</taxon>
        <taxon>Pontibacter</taxon>
    </lineage>
</organism>
<dbReference type="OrthoDB" id="1112758at2"/>
<dbReference type="Pfam" id="PF13715">
    <property type="entry name" value="CarbopepD_reg_2"/>
    <property type="match status" value="1"/>
</dbReference>
<protein>
    <submittedName>
        <fullName evidence="2">TonB-like protein</fullName>
    </submittedName>
</protein>
<reference evidence="2 3" key="1">
    <citation type="submission" date="2018-04" db="EMBL/GenBank/DDBJ databases">
        <title>Genomic Encyclopedia of Type Strains, Phase IV (KMG-IV): sequencing the most valuable type-strain genomes for metagenomic binning, comparative biology and taxonomic classification.</title>
        <authorList>
            <person name="Goeker M."/>
        </authorList>
    </citation>
    <scope>NUCLEOTIDE SEQUENCE [LARGE SCALE GENOMIC DNA]</scope>
    <source>
        <strain evidence="2 3">DSM 100231</strain>
    </source>
</reference>
<dbReference type="Gene3D" id="2.60.40.1120">
    <property type="entry name" value="Carboxypeptidase-like, regulatory domain"/>
    <property type="match status" value="1"/>
</dbReference>
<dbReference type="InterPro" id="IPR037682">
    <property type="entry name" value="TonB_C"/>
</dbReference>
<dbReference type="PANTHER" id="PTHR33446">
    <property type="entry name" value="PROTEIN TONB-RELATED"/>
    <property type="match status" value="1"/>
</dbReference>
<comment type="caution">
    <text evidence="2">The sequence shown here is derived from an EMBL/GenBank/DDBJ whole genome shotgun (WGS) entry which is preliminary data.</text>
</comment>
<dbReference type="GO" id="GO:0031992">
    <property type="term" value="F:energy transducer activity"/>
    <property type="evidence" value="ECO:0007669"/>
    <property type="project" value="TreeGrafter"/>
</dbReference>
<dbReference type="GO" id="GO:0098797">
    <property type="term" value="C:plasma membrane protein complex"/>
    <property type="evidence" value="ECO:0007669"/>
    <property type="project" value="TreeGrafter"/>
</dbReference>
<dbReference type="Pfam" id="PF03544">
    <property type="entry name" value="TonB_C"/>
    <property type="match status" value="1"/>
</dbReference>
<dbReference type="AlphaFoldDB" id="A0A2U1ANM3"/>
<dbReference type="Gene3D" id="3.30.1150.10">
    <property type="match status" value="1"/>
</dbReference>